<keyword evidence="3" id="KW-1185">Reference proteome</keyword>
<organism evidence="2 3">
    <name type="scientific">Ruegeria profundi</name>
    <dbReference type="NCBI Taxonomy" id="1685378"/>
    <lineage>
        <taxon>Bacteria</taxon>
        <taxon>Pseudomonadati</taxon>
        <taxon>Pseudomonadota</taxon>
        <taxon>Alphaproteobacteria</taxon>
        <taxon>Rhodobacterales</taxon>
        <taxon>Roseobacteraceae</taxon>
        <taxon>Ruegeria</taxon>
    </lineage>
</organism>
<accession>A0A0X3U4M8</accession>
<dbReference type="Proteomes" id="UP000053690">
    <property type="component" value="Unassembled WGS sequence"/>
</dbReference>
<sequence length="140" mass="16215">MTLPRSLFDFEGSWDLSRTIHDTRAGQVVHAHGQASLGPTKGGLVYDEEVCLRIPGQAEMKGTRRYLWLDAGDWISVHFDDERYFHALYLGQARSSDHHDCPPDSYDAVYDFSRWPMWSVTWTVSGPRKAYEMTTEYRPR</sequence>
<dbReference type="InterPro" id="IPR045632">
    <property type="entry name" value="DUF6314"/>
</dbReference>
<dbReference type="Pfam" id="PF19834">
    <property type="entry name" value="DUF6314"/>
    <property type="match status" value="1"/>
</dbReference>
<dbReference type="OrthoDB" id="7351979at2"/>
<name>A0A0X3U4M8_9RHOB</name>
<dbReference type="AlphaFoldDB" id="A0A0X3U4M8"/>
<reference evidence="3" key="1">
    <citation type="submission" date="2015-12" db="EMBL/GenBank/DDBJ databases">
        <authorList>
            <person name="Zhang G."/>
            <person name="Stingl U."/>
        </authorList>
    </citation>
    <scope>NUCLEOTIDE SEQUENCE [LARGE SCALE GENOMIC DNA]</scope>
    <source>
        <strain evidence="3">ZGT108</strain>
    </source>
</reference>
<gene>
    <name evidence="2" type="ORF">AVO44_02460</name>
</gene>
<evidence type="ECO:0000313" key="3">
    <source>
        <dbReference type="Proteomes" id="UP000053690"/>
    </source>
</evidence>
<comment type="caution">
    <text evidence="2">The sequence shown here is derived from an EMBL/GenBank/DDBJ whole genome shotgun (WGS) entry which is preliminary data.</text>
</comment>
<dbReference type="STRING" id="1685378.AVO44_02460"/>
<evidence type="ECO:0000259" key="1">
    <source>
        <dbReference type="Pfam" id="PF19834"/>
    </source>
</evidence>
<proteinExistence type="predicted"/>
<feature type="domain" description="DUF6314" evidence="1">
    <location>
        <begin position="10"/>
        <end position="138"/>
    </location>
</feature>
<protein>
    <recommendedName>
        <fullName evidence="1">DUF6314 domain-containing protein</fullName>
    </recommendedName>
</protein>
<dbReference type="EMBL" id="LQBP01000001">
    <property type="protein sequence ID" value="KUJ82151.1"/>
    <property type="molecule type" value="Genomic_DNA"/>
</dbReference>
<evidence type="ECO:0000313" key="2">
    <source>
        <dbReference type="EMBL" id="KUJ82151.1"/>
    </source>
</evidence>
<dbReference type="RefSeq" id="WP_068332010.1">
    <property type="nucleotide sequence ID" value="NZ_LQBP01000001.1"/>
</dbReference>